<dbReference type="PANTHER" id="PTHR43821">
    <property type="entry name" value="NAD(P)H NITROREDUCTASE YDJA-RELATED"/>
    <property type="match status" value="1"/>
</dbReference>
<comment type="cofactor">
    <cofactor evidence="1 8">
        <name>FMN</name>
        <dbReference type="ChEBI" id="CHEBI:58210"/>
    </cofactor>
</comment>
<sequence length="177" mass="19877">MTEQVPTRAQIEEILEAATHAPNHHRTEPWKFIVLAGEARAELGLVMQEALLSSLGDLPLTQVQARLEKERLKPLRAPVIIAVVSAFPRNDEALDIENVEATAAAVQNMLLVAEELGLAIMWRTGDAAYNDQVKRWLGVETEDHIVAFLYVGYPAIPRLERRATPLSQKTTWYGWEE</sequence>
<dbReference type="PANTHER" id="PTHR43821:SF1">
    <property type="entry name" value="NAD(P)H NITROREDUCTASE YDJA-RELATED"/>
    <property type="match status" value="1"/>
</dbReference>
<evidence type="ECO:0000256" key="2">
    <source>
        <dbReference type="ARBA" id="ARBA00007118"/>
    </source>
</evidence>
<protein>
    <recommendedName>
        <fullName evidence="8">Putative NAD(P)H nitroreductase</fullName>
        <ecNumber evidence="8">1.-.-.-</ecNumber>
    </recommendedName>
</protein>
<evidence type="ECO:0000256" key="7">
    <source>
        <dbReference type="ARBA" id="ARBA00023027"/>
    </source>
</evidence>
<name>A0ABQ3UNR5_9CHLR</name>
<accession>A0ABQ3UNR5</accession>
<evidence type="ECO:0000256" key="6">
    <source>
        <dbReference type="ARBA" id="ARBA00023002"/>
    </source>
</evidence>
<dbReference type="CDD" id="cd02135">
    <property type="entry name" value="YdjA-like"/>
    <property type="match status" value="1"/>
</dbReference>
<dbReference type="PIRSF" id="PIRSF000232">
    <property type="entry name" value="YdjA"/>
    <property type="match status" value="1"/>
</dbReference>
<dbReference type="EMBL" id="BNJG01000001">
    <property type="protein sequence ID" value="GHO54330.1"/>
    <property type="molecule type" value="Genomic_DNA"/>
</dbReference>
<keyword evidence="5 8" id="KW-0521">NADP</keyword>
<evidence type="ECO:0000256" key="1">
    <source>
        <dbReference type="ARBA" id="ARBA00001917"/>
    </source>
</evidence>
<dbReference type="InterPro" id="IPR029479">
    <property type="entry name" value="Nitroreductase"/>
</dbReference>
<comment type="caution">
    <text evidence="10">The sequence shown here is derived from an EMBL/GenBank/DDBJ whole genome shotgun (WGS) entry which is preliminary data.</text>
</comment>
<comment type="similarity">
    <text evidence="2 8">Belongs to the nitroreductase family.</text>
</comment>
<evidence type="ECO:0000259" key="9">
    <source>
        <dbReference type="Pfam" id="PF00881"/>
    </source>
</evidence>
<dbReference type="Gene3D" id="3.40.109.10">
    <property type="entry name" value="NADH Oxidase"/>
    <property type="match status" value="1"/>
</dbReference>
<proteinExistence type="inferred from homology"/>
<keyword evidence="7 8" id="KW-0520">NAD</keyword>
<dbReference type="InterPro" id="IPR026021">
    <property type="entry name" value="YdjA-like"/>
</dbReference>
<evidence type="ECO:0000313" key="11">
    <source>
        <dbReference type="Proteomes" id="UP000654345"/>
    </source>
</evidence>
<dbReference type="InterPro" id="IPR000415">
    <property type="entry name" value="Nitroreductase-like"/>
</dbReference>
<reference evidence="10 11" key="1">
    <citation type="journal article" date="2021" name="Int. J. Syst. Evol. Microbiol.">
        <title>Reticulibacter mediterranei gen. nov., sp. nov., within the new family Reticulibacteraceae fam. nov., and Ktedonospora formicarum gen. nov., sp. nov., Ktedonobacter robiniae sp. nov., Dictyobacter formicarum sp. nov. and Dictyobacter arantiisoli sp. nov., belonging to the class Ktedonobacteria.</title>
        <authorList>
            <person name="Yabe S."/>
            <person name="Zheng Y."/>
            <person name="Wang C.M."/>
            <person name="Sakai Y."/>
            <person name="Abe K."/>
            <person name="Yokota A."/>
            <person name="Donadio S."/>
            <person name="Cavaletti L."/>
            <person name="Monciardini P."/>
        </authorList>
    </citation>
    <scope>NUCLEOTIDE SEQUENCE [LARGE SCALE GENOMIC DNA]</scope>
    <source>
        <strain evidence="10 11">SOSP1-30</strain>
    </source>
</reference>
<keyword evidence="6 8" id="KW-0560">Oxidoreductase</keyword>
<keyword evidence="4 8" id="KW-0288">FMN</keyword>
<dbReference type="SUPFAM" id="SSF55469">
    <property type="entry name" value="FMN-dependent nitroreductase-like"/>
    <property type="match status" value="1"/>
</dbReference>
<gene>
    <name evidence="10" type="ORF">KSB_28050</name>
</gene>
<evidence type="ECO:0000256" key="4">
    <source>
        <dbReference type="ARBA" id="ARBA00022643"/>
    </source>
</evidence>
<evidence type="ECO:0000256" key="3">
    <source>
        <dbReference type="ARBA" id="ARBA00022630"/>
    </source>
</evidence>
<organism evidence="10 11">
    <name type="scientific">Ktedonobacter robiniae</name>
    <dbReference type="NCBI Taxonomy" id="2778365"/>
    <lineage>
        <taxon>Bacteria</taxon>
        <taxon>Bacillati</taxon>
        <taxon>Chloroflexota</taxon>
        <taxon>Ktedonobacteria</taxon>
        <taxon>Ktedonobacterales</taxon>
        <taxon>Ktedonobacteraceae</taxon>
        <taxon>Ktedonobacter</taxon>
    </lineage>
</organism>
<dbReference type="Proteomes" id="UP000654345">
    <property type="component" value="Unassembled WGS sequence"/>
</dbReference>
<keyword evidence="11" id="KW-1185">Reference proteome</keyword>
<evidence type="ECO:0000313" key="10">
    <source>
        <dbReference type="EMBL" id="GHO54330.1"/>
    </source>
</evidence>
<keyword evidence="3 8" id="KW-0285">Flavoprotein</keyword>
<dbReference type="Pfam" id="PF00881">
    <property type="entry name" value="Nitroreductase"/>
    <property type="match status" value="1"/>
</dbReference>
<evidence type="ECO:0000256" key="5">
    <source>
        <dbReference type="ARBA" id="ARBA00022857"/>
    </source>
</evidence>
<dbReference type="EC" id="1.-.-.-" evidence="8"/>
<dbReference type="InterPro" id="IPR052530">
    <property type="entry name" value="NAD(P)H_nitroreductase"/>
</dbReference>
<evidence type="ECO:0000256" key="8">
    <source>
        <dbReference type="PIRNR" id="PIRNR000232"/>
    </source>
</evidence>
<feature type="domain" description="Nitroreductase" evidence="9">
    <location>
        <begin position="4"/>
        <end position="153"/>
    </location>
</feature>